<proteinExistence type="predicted"/>
<evidence type="ECO:0000313" key="3">
    <source>
        <dbReference type="Proteomes" id="UP001056384"/>
    </source>
</evidence>
<organism evidence="2 3">
    <name type="scientific">Septoria linicola</name>
    <dbReference type="NCBI Taxonomy" id="215465"/>
    <lineage>
        <taxon>Eukaryota</taxon>
        <taxon>Fungi</taxon>
        <taxon>Dikarya</taxon>
        <taxon>Ascomycota</taxon>
        <taxon>Pezizomycotina</taxon>
        <taxon>Dothideomycetes</taxon>
        <taxon>Dothideomycetidae</taxon>
        <taxon>Mycosphaerellales</taxon>
        <taxon>Mycosphaerellaceae</taxon>
        <taxon>Septoria</taxon>
    </lineage>
</organism>
<evidence type="ECO:0000256" key="1">
    <source>
        <dbReference type="SAM" id="MobiDB-lite"/>
    </source>
</evidence>
<dbReference type="EMBL" id="CP099423">
    <property type="protein sequence ID" value="USW54351.1"/>
    <property type="molecule type" value="Genomic_DNA"/>
</dbReference>
<accession>A0A9Q9AZ17</accession>
<protein>
    <submittedName>
        <fullName evidence="2">Ubiquitin-like domain superfamily</fullName>
    </submittedName>
</protein>
<reference evidence="2" key="1">
    <citation type="submission" date="2022-06" db="EMBL/GenBank/DDBJ databases">
        <title>Complete genome sequences of two strains of the flax pathogen Septoria linicola.</title>
        <authorList>
            <person name="Lapalu N."/>
            <person name="Simon A."/>
            <person name="Demenou B."/>
            <person name="Paumier D."/>
            <person name="Guillot M.-P."/>
            <person name="Gout L."/>
            <person name="Valade R."/>
        </authorList>
    </citation>
    <scope>NUCLEOTIDE SEQUENCE</scope>
    <source>
        <strain evidence="2">SE15195</strain>
    </source>
</reference>
<feature type="region of interest" description="Disordered" evidence="1">
    <location>
        <begin position="54"/>
        <end position="78"/>
    </location>
</feature>
<dbReference type="InterPro" id="IPR029071">
    <property type="entry name" value="Ubiquitin-like_domsf"/>
</dbReference>
<dbReference type="SUPFAM" id="SSF54236">
    <property type="entry name" value="Ubiquitin-like"/>
    <property type="match status" value="1"/>
</dbReference>
<feature type="compositionally biased region" description="Polar residues" evidence="1">
    <location>
        <begin position="59"/>
        <end position="75"/>
    </location>
</feature>
<sequence>MSIEITVEIPLDVAAAIRDINYDLERIDGDVEFTLAMITDDIIRAVKKLPHESIPQPASRFSSASRDTGRTSHSSHWLGVRSCSGTSMSSVHSVQSSASEDSLLGAHMFPEFDLNIENEYGYSHRTRATGEMTIADLEAMLGPVCGFEPTWQSLTWHNYRLNQPHATLFSYGIDRYPHLEIKRRSPPAFDDQTLVVLEEPRPPQRAVVAPPPLPPRSIGRHEQKQESWSAPLFAAEFEPPHASYKDDWASRCRTVSGPWSFSDD</sequence>
<gene>
    <name evidence="2" type="ORF">Slin15195_G076700</name>
</gene>
<name>A0A9Q9AZ17_9PEZI</name>
<feature type="region of interest" description="Disordered" evidence="1">
    <location>
        <begin position="204"/>
        <end position="226"/>
    </location>
</feature>
<dbReference type="Proteomes" id="UP001056384">
    <property type="component" value="Chromosome 6"/>
</dbReference>
<dbReference type="AlphaFoldDB" id="A0A9Q9AZ17"/>
<keyword evidence="3" id="KW-1185">Reference proteome</keyword>
<evidence type="ECO:0000313" key="2">
    <source>
        <dbReference type="EMBL" id="USW54351.1"/>
    </source>
</evidence>